<dbReference type="PROSITE" id="PS51029">
    <property type="entry name" value="MADF"/>
    <property type="match status" value="1"/>
</dbReference>
<keyword evidence="3" id="KW-1185">Reference proteome</keyword>
<dbReference type="OrthoDB" id="6628055at2759"/>
<evidence type="ECO:0000313" key="3">
    <source>
        <dbReference type="Proteomes" id="UP000478052"/>
    </source>
</evidence>
<gene>
    <name evidence="2" type="ORF">FWK35_00036491</name>
</gene>
<proteinExistence type="predicted"/>
<accession>A0A6G0VR96</accession>
<dbReference type="InterPro" id="IPR006578">
    <property type="entry name" value="MADF-dom"/>
</dbReference>
<feature type="domain" description="MADF" evidence="1">
    <location>
        <begin position="10"/>
        <end position="45"/>
    </location>
</feature>
<sequence length="45" mass="5548">MEWTNNEVIEFLELYEAQSQIWNPRHPDHKNRSLVHDAWKQIESK</sequence>
<evidence type="ECO:0000259" key="1">
    <source>
        <dbReference type="PROSITE" id="PS51029"/>
    </source>
</evidence>
<name>A0A6G0VR96_APHCR</name>
<dbReference type="EMBL" id="VUJU01012910">
    <property type="protein sequence ID" value="KAF0706447.1"/>
    <property type="molecule type" value="Genomic_DNA"/>
</dbReference>
<dbReference type="AlphaFoldDB" id="A0A6G0VR96"/>
<reference evidence="2 3" key="1">
    <citation type="submission" date="2019-08" db="EMBL/GenBank/DDBJ databases">
        <title>Whole genome of Aphis craccivora.</title>
        <authorList>
            <person name="Voronova N.V."/>
            <person name="Shulinski R.S."/>
            <person name="Bandarenka Y.V."/>
            <person name="Zhorov D.G."/>
            <person name="Warner D."/>
        </authorList>
    </citation>
    <scope>NUCLEOTIDE SEQUENCE [LARGE SCALE GENOMIC DNA]</scope>
    <source>
        <strain evidence="2">180601</strain>
        <tissue evidence="2">Whole Body</tissue>
    </source>
</reference>
<evidence type="ECO:0000313" key="2">
    <source>
        <dbReference type="EMBL" id="KAF0706447.1"/>
    </source>
</evidence>
<dbReference type="Proteomes" id="UP000478052">
    <property type="component" value="Unassembled WGS sequence"/>
</dbReference>
<organism evidence="2 3">
    <name type="scientific">Aphis craccivora</name>
    <name type="common">Cowpea aphid</name>
    <dbReference type="NCBI Taxonomy" id="307492"/>
    <lineage>
        <taxon>Eukaryota</taxon>
        <taxon>Metazoa</taxon>
        <taxon>Ecdysozoa</taxon>
        <taxon>Arthropoda</taxon>
        <taxon>Hexapoda</taxon>
        <taxon>Insecta</taxon>
        <taxon>Pterygota</taxon>
        <taxon>Neoptera</taxon>
        <taxon>Paraneoptera</taxon>
        <taxon>Hemiptera</taxon>
        <taxon>Sternorrhyncha</taxon>
        <taxon>Aphidomorpha</taxon>
        <taxon>Aphidoidea</taxon>
        <taxon>Aphididae</taxon>
        <taxon>Aphidini</taxon>
        <taxon>Aphis</taxon>
        <taxon>Aphis</taxon>
    </lineage>
</organism>
<protein>
    <submittedName>
        <fullName evidence="2">MADF domain-containing protein</fullName>
    </submittedName>
</protein>
<dbReference type="Pfam" id="PF10545">
    <property type="entry name" value="MADF_DNA_bdg"/>
    <property type="match status" value="1"/>
</dbReference>
<feature type="non-terminal residue" evidence="2">
    <location>
        <position position="45"/>
    </location>
</feature>
<comment type="caution">
    <text evidence="2">The sequence shown here is derived from an EMBL/GenBank/DDBJ whole genome shotgun (WGS) entry which is preliminary data.</text>
</comment>